<keyword evidence="1" id="KW-0378">Hydrolase</keyword>
<dbReference type="GO" id="GO:0016787">
    <property type="term" value="F:hydrolase activity"/>
    <property type="evidence" value="ECO:0007669"/>
    <property type="project" value="UniProtKB-KW"/>
</dbReference>
<feature type="non-terminal residue" evidence="1">
    <location>
        <position position="42"/>
    </location>
</feature>
<sequence>MLQDKKSVVFAGDYAYIRQIETAMKSLCRHNSHLKIYLLNQD</sequence>
<comment type="caution">
    <text evidence="1">The sequence shown here is derived from an EMBL/GenBank/DDBJ whole genome shotgun (WGS) entry which is preliminary data.</text>
</comment>
<evidence type="ECO:0000313" key="1">
    <source>
        <dbReference type="EMBL" id="MTV75322.1"/>
    </source>
</evidence>
<reference evidence="1 2" key="1">
    <citation type="submission" date="2019-11" db="EMBL/GenBank/DDBJ databases">
        <title>Growth characteristics of pneumococcus vary with the chemical composition of the capsule and with environmental conditions.</title>
        <authorList>
            <person name="Tothpal A."/>
            <person name="Desobry K."/>
            <person name="Joshi S."/>
            <person name="Wyllie A.L."/>
            <person name="Weinberger D.M."/>
        </authorList>
    </citation>
    <scope>NUCLEOTIDE SEQUENCE [LARGE SCALE GENOMIC DNA]</scope>
    <source>
        <strain evidence="2">pnumococcus19F</strain>
    </source>
</reference>
<organism evidence="1 2">
    <name type="scientific">Streptococcus pneumoniae</name>
    <dbReference type="NCBI Taxonomy" id="1313"/>
    <lineage>
        <taxon>Bacteria</taxon>
        <taxon>Bacillati</taxon>
        <taxon>Bacillota</taxon>
        <taxon>Bacilli</taxon>
        <taxon>Lactobacillales</taxon>
        <taxon>Streptococcaceae</taxon>
        <taxon>Streptococcus</taxon>
    </lineage>
</organism>
<proteinExistence type="predicted"/>
<name>A0A6G2DG89_STREE</name>
<accession>A0A6G2DG89</accession>
<dbReference type="Proteomes" id="UP000483094">
    <property type="component" value="Unassembled WGS sequence"/>
</dbReference>
<evidence type="ECO:0000313" key="2">
    <source>
        <dbReference type="Proteomes" id="UP000483094"/>
    </source>
</evidence>
<dbReference type="AlphaFoldDB" id="A0A6G2DG89"/>
<gene>
    <name evidence="1" type="ORF">GM540_15390</name>
</gene>
<protein>
    <submittedName>
        <fullName evidence="1">Glycosyl hydrolase family 8</fullName>
    </submittedName>
</protein>
<dbReference type="EMBL" id="WNHQ01002019">
    <property type="protein sequence ID" value="MTV75322.1"/>
    <property type="molecule type" value="Genomic_DNA"/>
</dbReference>